<dbReference type="InterPro" id="IPR027417">
    <property type="entry name" value="P-loop_NTPase"/>
</dbReference>
<keyword evidence="1" id="KW-0547">Nucleotide-binding</keyword>
<dbReference type="InterPro" id="IPR014217">
    <property type="entry name" value="Spore_III_AA"/>
</dbReference>
<dbReference type="GO" id="GO:0005524">
    <property type="term" value="F:ATP binding"/>
    <property type="evidence" value="ECO:0007669"/>
    <property type="project" value="UniProtKB-KW"/>
</dbReference>
<dbReference type="Proteomes" id="UP001214898">
    <property type="component" value="Chromosome"/>
</dbReference>
<dbReference type="SUPFAM" id="SSF52540">
    <property type="entry name" value="P-loop containing nucleoside triphosphate hydrolases"/>
    <property type="match status" value="1"/>
</dbReference>
<evidence type="ECO:0000313" key="5">
    <source>
        <dbReference type="EMBL" id="WEY83070.1"/>
    </source>
</evidence>
<accession>A0A0D1IQL8</accession>
<dbReference type="PATRIC" id="fig|1423.173.peg.2272"/>
<dbReference type="PANTHER" id="PTHR20953:SF3">
    <property type="entry name" value="P-LOOP CONTAINING NUCLEOSIDE TRIPHOSPHATE HYDROLASES SUPERFAMILY PROTEIN"/>
    <property type="match status" value="1"/>
</dbReference>
<evidence type="ECO:0000313" key="4">
    <source>
        <dbReference type="EMBL" id="KIU11618.1"/>
    </source>
</evidence>
<protein>
    <submittedName>
        <fullName evidence="4">Stage III sporulation protein AA</fullName>
    </submittedName>
</protein>
<proteinExistence type="predicted"/>
<keyword evidence="2" id="KW-0067">ATP-binding</keyword>
<dbReference type="RefSeq" id="WP_043857806.1">
    <property type="nucleotide sequence ID" value="NZ_AP028964.1"/>
</dbReference>
<dbReference type="STRING" id="483913.AN935_12080"/>
<reference evidence="5" key="2">
    <citation type="submission" date="2023-03" db="EMBL/GenBank/DDBJ databases">
        <title>Complete genome sequences of 52 Bacillus and Priestia strains isolated from West-African fermentations and 26 reference strains from the DSMZ collection.</title>
        <authorList>
            <person name="Wiedenbein E.S."/>
            <person name="Canoy T.S."/>
            <person name="Hui Y."/>
            <person name="Parkouda C."/>
            <person name="Dawende C."/>
            <person name="Ametefe E."/>
            <person name="Jespersen L."/>
            <person name="Nielsen D.S."/>
        </authorList>
    </citation>
    <scope>NUCLEOTIDE SEQUENCE</scope>
    <source>
        <strain evidence="5">PRO56</strain>
    </source>
</reference>
<evidence type="ECO:0000313" key="6">
    <source>
        <dbReference type="Proteomes" id="UP000032247"/>
    </source>
</evidence>
<dbReference type="CDD" id="cd00009">
    <property type="entry name" value="AAA"/>
    <property type="match status" value="1"/>
</dbReference>
<dbReference type="AlphaFoldDB" id="A0A0D1IQL8"/>
<dbReference type="InterPro" id="IPR045735">
    <property type="entry name" value="Spore_III_AA_AAA+_ATPase"/>
</dbReference>
<dbReference type="Gene3D" id="3.40.50.300">
    <property type="entry name" value="P-loop containing nucleotide triphosphate hydrolases"/>
    <property type="match status" value="1"/>
</dbReference>
<dbReference type="EMBL" id="CP120576">
    <property type="protein sequence ID" value="WEY83070.1"/>
    <property type="molecule type" value="Genomic_DNA"/>
</dbReference>
<feature type="domain" description="AAA+ ATPase" evidence="3">
    <location>
        <begin position="135"/>
        <end position="272"/>
    </location>
</feature>
<organism evidence="4 6">
    <name type="scientific">Bacillus subtilis</name>
    <dbReference type="NCBI Taxonomy" id="1423"/>
    <lineage>
        <taxon>Bacteria</taxon>
        <taxon>Bacillati</taxon>
        <taxon>Bacillota</taxon>
        <taxon>Bacilli</taxon>
        <taxon>Bacillales</taxon>
        <taxon>Bacillaceae</taxon>
        <taxon>Bacillus</taxon>
    </lineage>
</organism>
<dbReference type="NCBIfam" id="TIGR02858">
    <property type="entry name" value="spore_III_AA"/>
    <property type="match status" value="1"/>
</dbReference>
<evidence type="ECO:0000256" key="2">
    <source>
        <dbReference type="ARBA" id="ARBA00022840"/>
    </source>
</evidence>
<dbReference type="PANTHER" id="PTHR20953">
    <property type="entry name" value="KINASE-RELATED"/>
    <property type="match status" value="1"/>
</dbReference>
<evidence type="ECO:0000259" key="3">
    <source>
        <dbReference type="SMART" id="SM00382"/>
    </source>
</evidence>
<reference evidence="4 6" key="1">
    <citation type="submission" date="2014-12" db="EMBL/GenBank/DDBJ databases">
        <title>Comparative genome analysis of Bacillus coagulans HM-08, Clostridium butyricum HM-68, Bacillus subtilis HM-66 and Bacillus licheniformis BL-09.</title>
        <authorList>
            <person name="Zhang H."/>
        </authorList>
    </citation>
    <scope>NUCLEOTIDE SEQUENCE [LARGE SCALE GENOMIC DNA]</scope>
    <source>
        <strain evidence="4 6">HM-66</strain>
    </source>
</reference>
<sequence length="307" mass="34281">MNEIAEVLPESMKNALSEIPEQQWLEIEEVRIRINRPVELIRRGQPVYLSYAGTAEDAHLILSRLSNYSMYTLEEELKKGYVTIRGGHRVGLAGRVITENGGVKGLRDIASFNIRIARQKLGIAEPLLPYLYQDSWLNTLIIGPPQTGKTTLLRDLARLSSTGKKPMLPVKTGIVDERSEIAGCLRGIPQHQFGQRIDVLDACPKAEGLMMMIRSMSPEVMIVDEIGRMEDTDALLEALHAGVSVIVSAHGWSISDLMKRPSLKRLWEERAFDRYLELSRAKGPGTVSQIYDKDGNVLSRTTGVKTC</sequence>
<dbReference type="EMBL" id="JXBC01000003">
    <property type="protein sequence ID" value="KIU11618.1"/>
    <property type="molecule type" value="Genomic_DNA"/>
</dbReference>
<dbReference type="Proteomes" id="UP000032247">
    <property type="component" value="Unassembled WGS sequence"/>
</dbReference>
<name>A0A0D1IQL8_BACIU</name>
<dbReference type="SMART" id="SM00382">
    <property type="entry name" value="AAA"/>
    <property type="match status" value="1"/>
</dbReference>
<evidence type="ECO:0000256" key="1">
    <source>
        <dbReference type="ARBA" id="ARBA00022741"/>
    </source>
</evidence>
<dbReference type="Pfam" id="PF19568">
    <property type="entry name" value="Spore_III_AA"/>
    <property type="match status" value="1"/>
</dbReference>
<gene>
    <name evidence="5" type="primary">spoIIIAA</name>
    <name evidence="5" type="ORF">P5633_11485</name>
    <name evidence="4" type="ORF">SC09_Contig24orf00673</name>
</gene>
<dbReference type="InterPro" id="IPR003593">
    <property type="entry name" value="AAA+_ATPase"/>
</dbReference>